<evidence type="ECO:0000313" key="5">
    <source>
        <dbReference type="EMBL" id="SHE39208.1"/>
    </source>
</evidence>
<evidence type="ECO:0000259" key="3">
    <source>
        <dbReference type="PROSITE" id="PS51192"/>
    </source>
</evidence>
<dbReference type="GO" id="GO:0006289">
    <property type="term" value="P:nucleotide-excision repair"/>
    <property type="evidence" value="ECO:0007669"/>
    <property type="project" value="TreeGrafter"/>
</dbReference>
<dbReference type="CDD" id="cd17923">
    <property type="entry name" value="DEXHc_Hrq1-like"/>
    <property type="match status" value="1"/>
</dbReference>
<accession>A0A1M4T4C9</accession>
<dbReference type="Pfam" id="PF00270">
    <property type="entry name" value="DEAD"/>
    <property type="match status" value="1"/>
</dbReference>
<dbReference type="SMART" id="SM00487">
    <property type="entry name" value="DEXDc"/>
    <property type="match status" value="1"/>
</dbReference>
<keyword evidence="5" id="KW-0378">Hydrolase</keyword>
<dbReference type="InterPro" id="IPR014001">
    <property type="entry name" value="Helicase_ATP-bd"/>
</dbReference>
<dbReference type="EMBL" id="FQVG01000003">
    <property type="protein sequence ID" value="SHE39208.1"/>
    <property type="molecule type" value="Genomic_DNA"/>
</dbReference>
<dbReference type="GO" id="GO:0043138">
    <property type="term" value="F:3'-5' DNA helicase activity"/>
    <property type="evidence" value="ECO:0007669"/>
    <property type="project" value="TreeGrafter"/>
</dbReference>
<keyword evidence="1" id="KW-0547">Nucleotide-binding</keyword>
<dbReference type="Proteomes" id="UP000184423">
    <property type="component" value="Unassembled WGS sequence"/>
</dbReference>
<dbReference type="PANTHER" id="PTHR47957:SF3">
    <property type="entry name" value="ATP-DEPENDENT HELICASE HRQ1"/>
    <property type="match status" value="1"/>
</dbReference>
<feature type="domain" description="Helicase C-terminal" evidence="4">
    <location>
        <begin position="871"/>
        <end position="1050"/>
    </location>
</feature>
<dbReference type="InterPro" id="IPR011545">
    <property type="entry name" value="DEAD/DEAH_box_helicase_dom"/>
</dbReference>
<proteinExistence type="predicted"/>
<dbReference type="Pfam" id="PF00271">
    <property type="entry name" value="Helicase_C"/>
    <property type="match status" value="1"/>
</dbReference>
<organism evidence="5 6">
    <name type="scientific">Caloramator proteoclasticus DSM 10124</name>
    <dbReference type="NCBI Taxonomy" id="1121262"/>
    <lineage>
        <taxon>Bacteria</taxon>
        <taxon>Bacillati</taxon>
        <taxon>Bacillota</taxon>
        <taxon>Clostridia</taxon>
        <taxon>Eubacteriales</taxon>
        <taxon>Clostridiaceae</taxon>
        <taxon>Caloramator</taxon>
    </lineage>
</organism>
<dbReference type="SUPFAM" id="SSF52540">
    <property type="entry name" value="P-loop containing nucleoside triphosphate hydrolases"/>
    <property type="match status" value="2"/>
</dbReference>
<dbReference type="RefSeq" id="WP_073247713.1">
    <property type="nucleotide sequence ID" value="NZ_FQVG01000003.1"/>
</dbReference>
<dbReference type="InterPro" id="IPR027417">
    <property type="entry name" value="P-loop_NTPase"/>
</dbReference>
<keyword evidence="6" id="KW-1185">Reference proteome</keyword>
<gene>
    <name evidence="5" type="ORF">SAMN02746091_00308</name>
</gene>
<dbReference type="InterPro" id="IPR001650">
    <property type="entry name" value="Helicase_C-like"/>
</dbReference>
<dbReference type="AlphaFoldDB" id="A0A1M4T4C9"/>
<dbReference type="GO" id="GO:0005524">
    <property type="term" value="F:ATP binding"/>
    <property type="evidence" value="ECO:0007669"/>
    <property type="project" value="UniProtKB-KW"/>
</dbReference>
<protein>
    <submittedName>
        <fullName evidence="5">Helicase conserved C-terminal domain-containing protein</fullName>
    </submittedName>
</protein>
<dbReference type="PANTHER" id="PTHR47957">
    <property type="entry name" value="ATP-DEPENDENT HELICASE HRQ1"/>
    <property type="match status" value="1"/>
</dbReference>
<name>A0A1M4T4C9_9CLOT</name>
<evidence type="ECO:0000313" key="6">
    <source>
        <dbReference type="Proteomes" id="UP000184423"/>
    </source>
</evidence>
<dbReference type="GO" id="GO:0036297">
    <property type="term" value="P:interstrand cross-link repair"/>
    <property type="evidence" value="ECO:0007669"/>
    <property type="project" value="TreeGrafter"/>
</dbReference>
<keyword evidence="2" id="KW-0067">ATP-binding</keyword>
<keyword evidence="5" id="KW-0347">Helicase</keyword>
<dbReference type="PROSITE" id="PS51192">
    <property type="entry name" value="HELICASE_ATP_BIND_1"/>
    <property type="match status" value="1"/>
</dbReference>
<dbReference type="Gene3D" id="3.40.50.300">
    <property type="entry name" value="P-loop containing nucleotide triphosphate hydrolases"/>
    <property type="match status" value="2"/>
</dbReference>
<dbReference type="GO" id="GO:0003676">
    <property type="term" value="F:nucleic acid binding"/>
    <property type="evidence" value="ECO:0007669"/>
    <property type="project" value="InterPro"/>
</dbReference>
<dbReference type="SMART" id="SM00490">
    <property type="entry name" value="HELICc"/>
    <property type="match status" value="1"/>
</dbReference>
<evidence type="ECO:0000256" key="2">
    <source>
        <dbReference type="ARBA" id="ARBA00022840"/>
    </source>
</evidence>
<feature type="domain" description="Helicase ATP-binding" evidence="3">
    <location>
        <begin position="95"/>
        <end position="305"/>
    </location>
</feature>
<evidence type="ECO:0000256" key="1">
    <source>
        <dbReference type="ARBA" id="ARBA00022741"/>
    </source>
</evidence>
<evidence type="ECO:0000259" key="4">
    <source>
        <dbReference type="PROSITE" id="PS51194"/>
    </source>
</evidence>
<sequence>MSFLPVSASKTIVDKYIRYLKTIFQINDKTYSDQFEKALYDEKSFAKGPYIEISASFVKGKSINELINDGILSRGFKKVNMPLTRPLYKHQEEAILKVINEKNIVVSTGTGSGKTESFLIPVLNYLLCQEEIGQLSSGVRALIIYPMNALANDQIERLRELLKDTNITYGCYTGQTKEKYEDALVEYQKLNDGKKPYKNELISREQMKKNPPNILITNYAMLEYLMVRPDDNVFFDGEYSDNWKFIILDEAHVYRGSTGIEVSMLLRRLKAKLKKDDIRYILTSATLGGEKDNIEVAEFASNLCDSNFDKDNIIRAKRIKIEVEDSYREINPNFYNEVVKLLNNGESDNKIIDFICNSIDIERNEKIEELLYDIVVHDKNYWAMRSFLDIPKTVSDIAQYMKWSEEDVQNFITVASKCEKNFERLLDARYHMFLRATDSVFITLKPSSKLFLTRKEKHFEGKEEYRVFEIATCSYCHSIYIIGKKDENDYLVQSNFANEEMEYVFLLSDSISNDDEEHSLENEGLEFEEYNLCSRCGRLNRIGAKKENCCEHDSKYYVKVFKIEIKNDSKRLTKCPNCENTNSTGVLRMFFTGQEAVTSVIGTALFEELPSYSIKQEIIEEEDDTGFGFNHTIVNITKTNLAKQFIAFSDNRQAAAFFSSYLDQTYRNILYKRLIIETLKDSNYSKRGKTFNIFIDELISNFEKYKIASNNVDLIKKEAWKAGLLELVDNNGNTSLNSLGLIGICLSGEFKENKRYNLSAKDVETICNVFALGMMTDCAIYYEANLNSFDKEYFTYNRIEWSYTLSDNDNKNFKRSFVPLKYNKRFDYLSKVLKKAGFDLLDDEVRHLLEGLWKLFSTFYLKSSDGGYKIDCEKILINRPSKWYICSKCKRITIHNAFNVCPSFKCDGELVEIDINEYLKNNHYYNIYNQLDIKELRVVEHTAQLSKEMAYEYQRKFKNKEIDVLSCSTTFEMGVDVGTLETVFMRNMPPSPSNYAQRAGRAGRSKHSCAYAITFCNKSSHDFTFFVTPEKMIKGTISPPKFKIENEKIAIRHLYASALGFFWKNILNISQMHLL</sequence>
<reference evidence="6" key="1">
    <citation type="submission" date="2016-11" db="EMBL/GenBank/DDBJ databases">
        <authorList>
            <person name="Varghese N."/>
            <person name="Submissions S."/>
        </authorList>
    </citation>
    <scope>NUCLEOTIDE SEQUENCE [LARGE SCALE GENOMIC DNA]</scope>
    <source>
        <strain evidence="6">DSM 10124</strain>
    </source>
</reference>
<dbReference type="PROSITE" id="PS51194">
    <property type="entry name" value="HELICASE_CTER"/>
    <property type="match status" value="1"/>
</dbReference>